<dbReference type="AlphaFoldDB" id="A0A5J4NQP4"/>
<protein>
    <submittedName>
        <fullName evidence="2">Bromodomain-containing protein 9</fullName>
    </submittedName>
</protein>
<gene>
    <name evidence="2" type="ORF">DEA37_0010513</name>
</gene>
<feature type="compositionally biased region" description="Basic and acidic residues" evidence="1">
    <location>
        <begin position="103"/>
        <end position="114"/>
    </location>
</feature>
<feature type="region of interest" description="Disordered" evidence="1">
    <location>
        <begin position="957"/>
        <end position="995"/>
    </location>
</feature>
<dbReference type="EMBL" id="QNGE01001484">
    <property type="protein sequence ID" value="KAA3677480.1"/>
    <property type="molecule type" value="Genomic_DNA"/>
</dbReference>
<accession>A0A5J4NQP4</accession>
<organism evidence="2 3">
    <name type="scientific">Paragonimus westermani</name>
    <dbReference type="NCBI Taxonomy" id="34504"/>
    <lineage>
        <taxon>Eukaryota</taxon>
        <taxon>Metazoa</taxon>
        <taxon>Spiralia</taxon>
        <taxon>Lophotrochozoa</taxon>
        <taxon>Platyhelminthes</taxon>
        <taxon>Trematoda</taxon>
        <taxon>Digenea</taxon>
        <taxon>Plagiorchiida</taxon>
        <taxon>Troglotremata</taxon>
        <taxon>Troglotrematidae</taxon>
        <taxon>Paragonimus</taxon>
    </lineage>
</organism>
<feature type="compositionally biased region" description="Low complexity" evidence="1">
    <location>
        <begin position="132"/>
        <end position="143"/>
    </location>
</feature>
<feature type="compositionally biased region" description="Polar residues" evidence="1">
    <location>
        <begin position="115"/>
        <end position="131"/>
    </location>
</feature>
<feature type="region of interest" description="Disordered" evidence="1">
    <location>
        <begin position="93"/>
        <end position="179"/>
    </location>
</feature>
<evidence type="ECO:0000313" key="3">
    <source>
        <dbReference type="Proteomes" id="UP000324629"/>
    </source>
</evidence>
<feature type="region of interest" description="Disordered" evidence="1">
    <location>
        <begin position="38"/>
        <end position="78"/>
    </location>
</feature>
<evidence type="ECO:0000256" key="1">
    <source>
        <dbReference type="SAM" id="MobiDB-lite"/>
    </source>
</evidence>
<feature type="compositionally biased region" description="Polar residues" evidence="1">
    <location>
        <begin position="217"/>
        <end position="251"/>
    </location>
</feature>
<reference evidence="2 3" key="1">
    <citation type="journal article" date="2019" name="Gigascience">
        <title>Whole-genome sequence of the oriental lung fluke Paragonimus westermani.</title>
        <authorList>
            <person name="Oey H."/>
            <person name="Zakrzewski M."/>
            <person name="Narain K."/>
            <person name="Devi K.R."/>
            <person name="Agatsuma T."/>
            <person name="Nawaratna S."/>
            <person name="Gobert G.N."/>
            <person name="Jones M.K."/>
            <person name="Ragan M.A."/>
            <person name="McManus D.P."/>
            <person name="Krause L."/>
        </authorList>
    </citation>
    <scope>NUCLEOTIDE SEQUENCE [LARGE SCALE GENOMIC DNA]</scope>
    <source>
        <strain evidence="2 3">IND2009</strain>
    </source>
</reference>
<feature type="region of interest" description="Disordered" evidence="1">
    <location>
        <begin position="1010"/>
        <end position="1033"/>
    </location>
</feature>
<feature type="compositionally biased region" description="Low complexity" evidence="1">
    <location>
        <begin position="382"/>
        <end position="396"/>
    </location>
</feature>
<feature type="compositionally biased region" description="Polar residues" evidence="1">
    <location>
        <begin position="1095"/>
        <end position="1107"/>
    </location>
</feature>
<feature type="non-terminal residue" evidence="2">
    <location>
        <position position="1"/>
    </location>
</feature>
<feature type="compositionally biased region" description="Low complexity" evidence="1">
    <location>
        <begin position="1078"/>
        <end position="1094"/>
    </location>
</feature>
<dbReference type="Proteomes" id="UP000324629">
    <property type="component" value="Unassembled WGS sequence"/>
</dbReference>
<keyword evidence="3" id="KW-1185">Reference proteome</keyword>
<feature type="region of interest" description="Disordered" evidence="1">
    <location>
        <begin position="216"/>
        <end position="251"/>
    </location>
</feature>
<sequence>LQSFCRKQFTVSFLKKLCNQLGLKAGLTDAEIGESFLNDERQRNQSDSAGSRRSRSCDNGLRSSSRLTPSSVDSPGKDWYLVTSSDSVTGSRLTMARSAVVGESRRVEPTETNRHPLTTSTPDTSSKVSVKSSIQTQDSSSTDRVSAPSASPVAEVPNLDTSVPPRRPRGRPRKIPKVTPVVTSSAPEIVLPVSPILMSAATSPSLTSTRVTRRFSHNSQVETSADSVTNTTDEAIGETSSATVDNSPIATESNCYGIMPEQSSRSNKVAEQTQQSVTEPVVVTTSISPSTPSFPSCATVSKPSANWLGGDQPAVQEPDHCLAVSIRKRKKRPLDASFSTKYAVCKAVKTTHERLSPIKPENLLSTKSWYRKRKKTKEVNDDSVTTSISTVTSPDSHAGSEETADSEPTVTKLRKMAVKCEEPEDEVLVQARQAAVLAAGRLRAKYNDPKLGDHKFSSSRVGPRVIFIDTTVPNEVSAVECPKARSGVTFCSTDEPKSEDTTDDQIHVNFPQVMVQCLTRSRMGLSDKCTTGSEATAEEVRGTKAYVKSAIDPITPEQLETLKQLDRLKYNPDEPISAAIHGPLAIFSTPEMIRFSDVYGCDLSVIEYAYSLLRFVEPMGRWARRWATKRLDAATDGMHSQLARFCQATAPHSPINREAMETDPSCPPVTSWLNSVGLTVDSPTPPSSPELVTVAEAQDEKPFFSFVSCLLSPNHVADSQSIPGDYPGPLLDPMAMYKSPDLSLITTPDELSSSTSETVSKSELSCVTAFSLPSNTAADVSTPVVGLISTVAPTECVTVPEPTANASLAPQPVQQDRTDFSATVTATPSCVEVNLNSGHSDKTVGLETPRPSPVVQQSILKPESPLNFEESHRAVEDLTNKVPPTITTQVSLLKSALNAPVTSSICGGDRPTCTLSNPINAIVPELSSKLTCRAESLLQHSPQLPSVSAATVKVESGHTDNGIDENKLSADHPKCTIEPTASSPELEEMSTTEHNSTKINKPIIEAVVTPLDDSAIQTKSTTPDDPSKEDSASTVCSFSDQTVKLENEAEAPLIDPTADTPLLLTEVAVGVCPSQADSSSVASVKVEASMSEVSQRSPQIVDSSDPL</sequence>
<name>A0A5J4NQP4_9TREM</name>
<feature type="compositionally biased region" description="Basic residues" evidence="1">
    <location>
        <begin position="166"/>
        <end position="176"/>
    </location>
</feature>
<feature type="compositionally biased region" description="Basic and acidic residues" evidence="1">
    <location>
        <begin position="964"/>
        <end position="975"/>
    </location>
</feature>
<feature type="compositionally biased region" description="Polar residues" evidence="1">
    <location>
        <begin position="61"/>
        <end position="73"/>
    </location>
</feature>
<evidence type="ECO:0000313" key="2">
    <source>
        <dbReference type="EMBL" id="KAA3677480.1"/>
    </source>
</evidence>
<proteinExistence type="predicted"/>
<comment type="caution">
    <text evidence="2">The sequence shown here is derived from an EMBL/GenBank/DDBJ whole genome shotgun (WGS) entry which is preliminary data.</text>
</comment>
<feature type="compositionally biased region" description="Polar residues" evidence="1">
    <location>
        <begin position="1015"/>
        <end position="1024"/>
    </location>
</feature>
<feature type="region of interest" description="Disordered" evidence="1">
    <location>
        <begin position="1074"/>
        <end position="1107"/>
    </location>
</feature>
<feature type="region of interest" description="Disordered" evidence="1">
    <location>
        <begin position="374"/>
        <end position="410"/>
    </location>
</feature>